<evidence type="ECO:0000256" key="1">
    <source>
        <dbReference type="ARBA" id="ARBA00007594"/>
    </source>
</evidence>
<comment type="similarity">
    <text evidence="1">Belongs to the universal ribosomal protein uL30 family.</text>
</comment>
<dbReference type="InterPro" id="IPR035808">
    <property type="entry name" value="Ribosomal_uL30_euk_arc"/>
</dbReference>
<dbReference type="SUPFAM" id="SSF55129">
    <property type="entry name" value="Ribosomal protein L30p/L7e"/>
    <property type="match status" value="1"/>
</dbReference>
<dbReference type="PROSITE" id="PS00634">
    <property type="entry name" value="RIBOSOMAL_L30"/>
    <property type="match status" value="1"/>
</dbReference>
<evidence type="ECO:0000259" key="7">
    <source>
        <dbReference type="Pfam" id="PF08079"/>
    </source>
</evidence>
<dbReference type="GO" id="GO:0003723">
    <property type="term" value="F:RNA binding"/>
    <property type="evidence" value="ECO:0007669"/>
    <property type="project" value="InterPro"/>
</dbReference>
<dbReference type="FunFam" id="3.30.1390.20:FF:000002">
    <property type="entry name" value="60S ribosomal protein L7"/>
    <property type="match status" value="1"/>
</dbReference>
<dbReference type="InterPro" id="IPR039699">
    <property type="entry name" value="Ribosomal_uL30"/>
</dbReference>
<dbReference type="Gene3D" id="3.30.1390.20">
    <property type="entry name" value="Ribosomal protein L30, ferredoxin-like fold domain"/>
    <property type="match status" value="2"/>
</dbReference>
<reference evidence="8" key="1">
    <citation type="journal article" date="2006" name="Gene">
        <title>The complete set of ribosomal proteins from the marine sponge Suberites domuncula.</title>
        <authorList>
            <person name="Perina D."/>
            <person name="Cetkovic H."/>
            <person name="Harcet M."/>
            <person name="Premzl M."/>
            <person name="Lukic-Bilela L."/>
            <person name="Mueller W.E.G."/>
            <person name="Gamulin V."/>
        </authorList>
    </citation>
    <scope>NUCLEOTIDE SEQUENCE</scope>
</reference>
<protein>
    <recommendedName>
        <fullName evidence="4">Large ribosomal subunit protein uL30</fullName>
    </recommendedName>
    <alternativeName>
        <fullName evidence="5">60S ribosomal protein L7</fullName>
    </alternativeName>
</protein>
<dbReference type="InterPro" id="IPR012988">
    <property type="entry name" value="Ribosomal_uL30_N_euk"/>
</dbReference>
<proteinExistence type="evidence at transcript level"/>
<accession>Q4KTI1</accession>
<evidence type="ECO:0000256" key="2">
    <source>
        <dbReference type="ARBA" id="ARBA00022980"/>
    </source>
</evidence>
<dbReference type="Pfam" id="PF00327">
    <property type="entry name" value="Ribosomal_L30"/>
    <property type="match status" value="1"/>
</dbReference>
<evidence type="ECO:0000313" key="8">
    <source>
        <dbReference type="EMBL" id="AAX48837.1"/>
    </source>
</evidence>
<sequence length="246" mass="28966">MATTGEQKLPTVPETLLKRRKKIDEIRKARAFARQATTKLRKQNRKEVFKRAEQYVKEYRLKERDEIRLKREARKNGNFYIPDEPTLAFVIRIRGINGVSPRVRKVLQLLRLRQINNGTFIKITKATVNMLRLVEPYIAWGYPNLKTIRELIYKRGYGKVDRRRIPLTENSVIEQVLGKYGIICIEDLIHEIITVGPHFKEANNFLWPFKLSNARGGYRQKTRHYIEGGDHGNREGLINQLVRKMN</sequence>
<evidence type="ECO:0000256" key="5">
    <source>
        <dbReference type="ARBA" id="ARBA00041271"/>
    </source>
</evidence>
<dbReference type="InterPro" id="IPR005998">
    <property type="entry name" value="Ribosomal_uL30_euk"/>
</dbReference>
<dbReference type="PANTHER" id="PTHR11524">
    <property type="entry name" value="60S RIBOSOMAL PROTEIN L7"/>
    <property type="match status" value="1"/>
</dbReference>
<keyword evidence="2" id="KW-0689">Ribosomal protein</keyword>
<dbReference type="CDD" id="cd01657">
    <property type="entry name" value="Ribosomal_L7_archeal_euk"/>
    <property type="match status" value="1"/>
</dbReference>
<feature type="domain" description="Large ribosomal subunit protein uL30-like ferredoxin-like fold" evidence="6">
    <location>
        <begin position="88"/>
        <end position="138"/>
    </location>
</feature>
<dbReference type="EMBL" id="AY857418">
    <property type="protein sequence ID" value="AAX48837.1"/>
    <property type="molecule type" value="mRNA"/>
</dbReference>
<dbReference type="InterPro" id="IPR036919">
    <property type="entry name" value="Ribo_uL30_ferredoxin-like_sf"/>
</dbReference>
<evidence type="ECO:0000259" key="6">
    <source>
        <dbReference type="Pfam" id="PF00327"/>
    </source>
</evidence>
<keyword evidence="3" id="KW-0687">Ribonucleoprotein</keyword>
<dbReference type="InterPro" id="IPR018038">
    <property type="entry name" value="Ribosomal_uL30_CS"/>
</dbReference>
<dbReference type="AlphaFoldDB" id="Q4KTI1"/>
<dbReference type="PANTHER" id="PTHR11524:SF16">
    <property type="entry name" value="LARGE RIBOSOMAL SUBUNIT PROTEIN UL30"/>
    <property type="match status" value="1"/>
</dbReference>
<dbReference type="GO" id="GO:0003735">
    <property type="term" value="F:structural constituent of ribosome"/>
    <property type="evidence" value="ECO:0007669"/>
    <property type="project" value="TreeGrafter"/>
</dbReference>
<feature type="domain" description="Large ribosomal subunit protein uL30 N-terminal eukaryotes" evidence="7">
    <location>
        <begin position="12"/>
        <end position="83"/>
    </location>
</feature>
<dbReference type="GO" id="GO:0000463">
    <property type="term" value="P:maturation of LSU-rRNA from tricistronic rRNA transcript (SSU-rRNA, 5.8S rRNA, LSU-rRNA)"/>
    <property type="evidence" value="ECO:0007669"/>
    <property type="project" value="TreeGrafter"/>
</dbReference>
<dbReference type="FunFam" id="3.30.1390.20:FF:000003">
    <property type="entry name" value="60S ribosomal protein L7"/>
    <property type="match status" value="1"/>
</dbReference>
<evidence type="ECO:0000256" key="4">
    <source>
        <dbReference type="ARBA" id="ARBA00040575"/>
    </source>
</evidence>
<dbReference type="Pfam" id="PF08079">
    <property type="entry name" value="Ribosomal_L30_N"/>
    <property type="match status" value="1"/>
</dbReference>
<dbReference type="InterPro" id="IPR016082">
    <property type="entry name" value="Ribosomal_uL30_ferredoxin-like"/>
</dbReference>
<organism evidence="8">
    <name type="scientific">Suberites domuncula</name>
    <name type="common">Sponge</name>
    <dbReference type="NCBI Taxonomy" id="55567"/>
    <lineage>
        <taxon>Eukaryota</taxon>
        <taxon>Metazoa</taxon>
        <taxon>Porifera</taxon>
        <taxon>Demospongiae</taxon>
        <taxon>Heteroscleromorpha</taxon>
        <taxon>Suberitida</taxon>
        <taxon>Suberitidae</taxon>
        <taxon>Suberites</taxon>
    </lineage>
</organism>
<evidence type="ECO:0000256" key="3">
    <source>
        <dbReference type="ARBA" id="ARBA00023274"/>
    </source>
</evidence>
<dbReference type="GO" id="GO:0022625">
    <property type="term" value="C:cytosolic large ribosomal subunit"/>
    <property type="evidence" value="ECO:0007669"/>
    <property type="project" value="TreeGrafter"/>
</dbReference>
<name>Q4KTI1_SUBDO</name>
<dbReference type="NCBIfam" id="TIGR01310">
    <property type="entry name" value="uL30_euk"/>
    <property type="match status" value="1"/>
</dbReference>